<dbReference type="CDD" id="cd04651">
    <property type="entry name" value="LbH_G1P_AT_C"/>
    <property type="match status" value="1"/>
</dbReference>
<dbReference type="KEGG" id="dmt:DESME_06830"/>
<gene>
    <name evidence="5" type="ORF">DESME_06830</name>
</gene>
<evidence type="ECO:0000259" key="3">
    <source>
        <dbReference type="Pfam" id="PF00483"/>
    </source>
</evidence>
<organism evidence="5 6">
    <name type="scientific">Desulfitobacterium metallireducens DSM 15288</name>
    <dbReference type="NCBI Taxonomy" id="871968"/>
    <lineage>
        <taxon>Bacteria</taxon>
        <taxon>Bacillati</taxon>
        <taxon>Bacillota</taxon>
        <taxon>Clostridia</taxon>
        <taxon>Eubacteriales</taxon>
        <taxon>Desulfitobacteriaceae</taxon>
        <taxon>Desulfitobacterium</taxon>
    </lineage>
</organism>
<keyword evidence="6" id="KW-1185">Reference proteome</keyword>
<dbReference type="STRING" id="871968.DESME_06830"/>
<dbReference type="Proteomes" id="UP000010847">
    <property type="component" value="Chromosome"/>
</dbReference>
<dbReference type="InterPro" id="IPR056818">
    <property type="entry name" value="GlmU/GlgC-like_hexapep"/>
</dbReference>
<dbReference type="GO" id="GO:0008878">
    <property type="term" value="F:glucose-1-phosphate adenylyltransferase activity"/>
    <property type="evidence" value="ECO:0007669"/>
    <property type="project" value="InterPro"/>
</dbReference>
<dbReference type="OrthoDB" id="9801810at2"/>
<keyword evidence="5" id="KW-0808">Transferase</keyword>
<evidence type="ECO:0000313" key="6">
    <source>
        <dbReference type="Proteomes" id="UP000010847"/>
    </source>
</evidence>
<dbReference type="CDD" id="cd02508">
    <property type="entry name" value="ADP_Glucose_PP"/>
    <property type="match status" value="1"/>
</dbReference>
<sequence>MRSVIGIIFGNTRSDLLQGLTQERPIAAVPFGGKFRLLDFALSSLVNSGIRTVGLITPQHYRSVLDHTGAGKDWYLDRKSGGLFVLPGANHGLISEQSQFLIKDIALNIEFLEKDVSENVVITNCNQVYNINYRDAINFHEKKQADITMLYKKSDQSSDLEGRMVLALDEGQTVQALVEKEGKEDPASIQPYFIDMFIIRRKLLLELIRGYKPIDTIDLQEAIRDNINLLKVYAFRTNAYIGRIRSIADYFNRNMDLLNPEISEELLQSKNRLYTKVRDKPPTFYSSSANVRDSLLTCECLLDGEVEHSILSRGVVVKPGAKVKNSILMQKCVIAENAVLENVILDKFVEVKEGNVLKGSRNNPLVISKKSMI</sequence>
<dbReference type="InterPro" id="IPR011832">
    <property type="entry name" value="GlgDAde_trans"/>
</dbReference>
<dbReference type="eggNOG" id="COG0448">
    <property type="taxonomic scope" value="Bacteria"/>
</dbReference>
<dbReference type="Gene3D" id="2.160.10.10">
    <property type="entry name" value="Hexapeptide repeat proteins"/>
    <property type="match status" value="1"/>
</dbReference>
<dbReference type="Gene3D" id="3.90.550.10">
    <property type="entry name" value="Spore Coat Polysaccharide Biosynthesis Protein SpsA, Chain A"/>
    <property type="match status" value="1"/>
</dbReference>
<dbReference type="Pfam" id="PF00483">
    <property type="entry name" value="NTP_transferase"/>
    <property type="match status" value="1"/>
</dbReference>
<evidence type="ECO:0000256" key="2">
    <source>
        <dbReference type="ARBA" id="ARBA00023056"/>
    </source>
</evidence>
<dbReference type="InterPro" id="IPR005835">
    <property type="entry name" value="NTP_transferase_dom"/>
</dbReference>
<dbReference type="SUPFAM" id="SSF51161">
    <property type="entry name" value="Trimeric LpxA-like enzymes"/>
    <property type="match status" value="1"/>
</dbReference>
<dbReference type="Pfam" id="PF24894">
    <property type="entry name" value="Hexapep_GlmU"/>
    <property type="match status" value="1"/>
</dbReference>
<dbReference type="InterPro" id="IPR011831">
    <property type="entry name" value="ADP-Glc_PPase"/>
</dbReference>
<dbReference type="GO" id="GO:0005978">
    <property type="term" value="P:glycogen biosynthetic process"/>
    <property type="evidence" value="ECO:0007669"/>
    <property type="project" value="UniProtKB-KW"/>
</dbReference>
<evidence type="ECO:0000259" key="4">
    <source>
        <dbReference type="Pfam" id="PF24894"/>
    </source>
</evidence>
<dbReference type="NCBIfam" id="TIGR02092">
    <property type="entry name" value="glgD"/>
    <property type="match status" value="1"/>
</dbReference>
<accession>W0E7R5</accession>
<dbReference type="AlphaFoldDB" id="W0E7R5"/>
<evidence type="ECO:0000313" key="5">
    <source>
        <dbReference type="EMBL" id="AHF06807.1"/>
    </source>
</evidence>
<dbReference type="EMBL" id="CP007032">
    <property type="protein sequence ID" value="AHF06807.1"/>
    <property type="molecule type" value="Genomic_DNA"/>
</dbReference>
<dbReference type="RefSeq" id="WP_006715514.1">
    <property type="nucleotide sequence ID" value="NZ_CP007032.1"/>
</dbReference>
<comment type="similarity">
    <text evidence="1">Belongs to the bacterial/plant glucose-1-phosphate adenylyltransferase family.</text>
</comment>
<proteinExistence type="inferred from homology"/>
<feature type="domain" description="Glucose-1-phosphate adenylyltransferase/Bifunctional protein GlmU-like C-terminal hexapeptide" evidence="4">
    <location>
        <begin position="288"/>
        <end position="356"/>
    </location>
</feature>
<dbReference type="PANTHER" id="PTHR43523">
    <property type="entry name" value="GLUCOSE-1-PHOSPHATE ADENYLYLTRANSFERASE-RELATED"/>
    <property type="match status" value="1"/>
</dbReference>
<reference evidence="5 6" key="1">
    <citation type="submission" date="2013-12" db="EMBL/GenBank/DDBJ databases">
        <authorList>
            <consortium name="DOE Joint Genome Institute"/>
            <person name="Smidt H."/>
            <person name="Huntemann M."/>
            <person name="Han J."/>
            <person name="Chen A."/>
            <person name="Kyrpides N."/>
            <person name="Mavromatis K."/>
            <person name="Markowitz V."/>
            <person name="Palaniappan K."/>
            <person name="Ivanova N."/>
            <person name="Schaumberg A."/>
            <person name="Pati A."/>
            <person name="Liolios K."/>
            <person name="Nordberg H.P."/>
            <person name="Cantor M.N."/>
            <person name="Hua S.X."/>
            <person name="Woyke T."/>
        </authorList>
    </citation>
    <scope>NUCLEOTIDE SEQUENCE [LARGE SCALE GENOMIC DNA]</scope>
    <source>
        <strain evidence="6">DSM 15288</strain>
    </source>
</reference>
<dbReference type="InterPro" id="IPR029044">
    <property type="entry name" value="Nucleotide-diphossugar_trans"/>
</dbReference>
<dbReference type="InterPro" id="IPR011004">
    <property type="entry name" value="Trimer_LpxA-like_sf"/>
</dbReference>
<keyword evidence="2" id="KW-0320">Glycogen biosynthesis</keyword>
<keyword evidence="5" id="KW-0548">Nucleotidyltransferase</keyword>
<dbReference type="HOGENOM" id="CLU_029499_14_0_9"/>
<dbReference type="SUPFAM" id="SSF53448">
    <property type="entry name" value="Nucleotide-diphospho-sugar transferases"/>
    <property type="match status" value="1"/>
</dbReference>
<feature type="domain" description="Nucleotidyl transferase" evidence="3">
    <location>
        <begin position="17"/>
        <end position="184"/>
    </location>
</feature>
<protein>
    <submittedName>
        <fullName evidence="5">Glucose-1-phosphate adenylyltransferase</fullName>
    </submittedName>
</protein>
<dbReference type="PANTHER" id="PTHR43523:SF6">
    <property type="entry name" value="GLYCOGEN BIOSYNTHESIS PROTEIN GLGD"/>
    <property type="match status" value="1"/>
</dbReference>
<name>W0E7R5_9FIRM</name>
<evidence type="ECO:0000256" key="1">
    <source>
        <dbReference type="ARBA" id="ARBA00010443"/>
    </source>
</evidence>